<feature type="transmembrane region" description="Helical" evidence="7">
    <location>
        <begin position="6"/>
        <end position="26"/>
    </location>
</feature>
<keyword evidence="6 7" id="KW-0472">Membrane</keyword>
<evidence type="ECO:0000256" key="4">
    <source>
        <dbReference type="ARBA" id="ARBA00022692"/>
    </source>
</evidence>
<reference evidence="8" key="1">
    <citation type="submission" date="2018-06" db="EMBL/GenBank/DDBJ databases">
        <authorList>
            <person name="Zhirakovskaya E."/>
        </authorList>
    </citation>
    <scope>NUCLEOTIDE SEQUENCE</scope>
</reference>
<keyword evidence="5 7" id="KW-1133">Transmembrane helix</keyword>
<protein>
    <submittedName>
        <fullName evidence="8">Sodium/proton-dependent alanine carrier protein YrbD</fullName>
    </submittedName>
</protein>
<organism evidence="8">
    <name type="scientific">hydrothermal vent metagenome</name>
    <dbReference type="NCBI Taxonomy" id="652676"/>
    <lineage>
        <taxon>unclassified sequences</taxon>
        <taxon>metagenomes</taxon>
        <taxon>ecological metagenomes</taxon>
    </lineage>
</organism>
<dbReference type="Pfam" id="PF01235">
    <property type="entry name" value="Na_Ala_symp"/>
    <property type="match status" value="1"/>
</dbReference>
<evidence type="ECO:0000313" key="8">
    <source>
        <dbReference type="EMBL" id="VAW18132.1"/>
    </source>
</evidence>
<evidence type="ECO:0000256" key="3">
    <source>
        <dbReference type="ARBA" id="ARBA00022475"/>
    </source>
</evidence>
<evidence type="ECO:0000256" key="1">
    <source>
        <dbReference type="ARBA" id="ARBA00004651"/>
    </source>
</evidence>
<evidence type="ECO:0000256" key="7">
    <source>
        <dbReference type="SAM" id="Phobius"/>
    </source>
</evidence>
<keyword evidence="4 7" id="KW-0812">Transmembrane</keyword>
<dbReference type="EMBL" id="UOEN01000405">
    <property type="protein sequence ID" value="VAW18132.1"/>
    <property type="molecule type" value="Genomic_DNA"/>
</dbReference>
<proteinExistence type="predicted"/>
<dbReference type="GO" id="GO:0005886">
    <property type="term" value="C:plasma membrane"/>
    <property type="evidence" value="ECO:0007669"/>
    <property type="project" value="UniProtKB-SubCell"/>
</dbReference>
<keyword evidence="3" id="KW-1003">Cell membrane</keyword>
<keyword evidence="2" id="KW-0813">Transport</keyword>
<accession>A0A3B0TUM8</accession>
<dbReference type="GO" id="GO:0005283">
    <property type="term" value="F:amino acid:sodium symporter activity"/>
    <property type="evidence" value="ECO:0007669"/>
    <property type="project" value="InterPro"/>
</dbReference>
<gene>
    <name evidence="8" type="ORF">MNBD_BACTEROID05-909</name>
</gene>
<dbReference type="InterPro" id="IPR001463">
    <property type="entry name" value="Na/Ala_symport"/>
</dbReference>
<name>A0A3B0TUM8_9ZZZZ</name>
<evidence type="ECO:0000256" key="5">
    <source>
        <dbReference type="ARBA" id="ARBA00022989"/>
    </source>
</evidence>
<dbReference type="AlphaFoldDB" id="A0A3B0TUM8"/>
<sequence length="69" mass="8110">DIGVGIMAWLNFIAIFLLRKPALALLKDYERQKKEGKDPVFDPDESDLNIKNVDIWRRIAKRIKEKEIN</sequence>
<feature type="non-terminal residue" evidence="8">
    <location>
        <position position="1"/>
    </location>
</feature>
<comment type="subcellular location">
    <subcellularLocation>
        <location evidence="1">Cell membrane</location>
        <topology evidence="1">Multi-pass membrane protein</topology>
    </subcellularLocation>
</comment>
<evidence type="ECO:0000256" key="2">
    <source>
        <dbReference type="ARBA" id="ARBA00022448"/>
    </source>
</evidence>
<evidence type="ECO:0000256" key="6">
    <source>
        <dbReference type="ARBA" id="ARBA00023136"/>
    </source>
</evidence>